<dbReference type="Proteomes" id="UP001428290">
    <property type="component" value="Unassembled WGS sequence"/>
</dbReference>
<gene>
    <name evidence="1" type="ORF">Hgul01_00700</name>
</gene>
<evidence type="ECO:0000313" key="1">
    <source>
        <dbReference type="EMBL" id="GAA5526918.1"/>
    </source>
</evidence>
<evidence type="ECO:0000313" key="2">
    <source>
        <dbReference type="Proteomes" id="UP001428290"/>
    </source>
</evidence>
<dbReference type="EMBL" id="BAABRU010000002">
    <property type="protein sequence ID" value="GAA5526918.1"/>
    <property type="molecule type" value="Genomic_DNA"/>
</dbReference>
<comment type="caution">
    <text evidence="1">The sequence shown here is derived from an EMBL/GenBank/DDBJ whole genome shotgun (WGS) entry which is preliminary data.</text>
</comment>
<keyword evidence="2" id="KW-1185">Reference proteome</keyword>
<proteinExistence type="predicted"/>
<protein>
    <submittedName>
        <fullName evidence="1">Uncharacterized protein</fullName>
    </submittedName>
</protein>
<dbReference type="RefSeq" id="WP_345720548.1">
    <property type="nucleotide sequence ID" value="NZ_BAABRU010000002.1"/>
</dbReference>
<sequence length="56" mass="6086">MAQQSSSQPERKPRKAYVKPTIETVGLRIKEDVLAVCRTTSSATSGANCKITPCFT</sequence>
<organism evidence="1 2">
    <name type="scientific">Herpetosiphon gulosus</name>
    <dbReference type="NCBI Taxonomy" id="1973496"/>
    <lineage>
        <taxon>Bacteria</taxon>
        <taxon>Bacillati</taxon>
        <taxon>Chloroflexota</taxon>
        <taxon>Chloroflexia</taxon>
        <taxon>Herpetosiphonales</taxon>
        <taxon>Herpetosiphonaceae</taxon>
        <taxon>Herpetosiphon</taxon>
    </lineage>
</organism>
<name>A0ABP9WWF9_9CHLR</name>
<accession>A0ABP9WWF9</accession>
<reference evidence="1 2" key="1">
    <citation type="submission" date="2024-02" db="EMBL/GenBank/DDBJ databases">
        <title>Herpetosiphon gulosus NBRC 112829.</title>
        <authorList>
            <person name="Ichikawa N."/>
            <person name="Katano-Makiyama Y."/>
            <person name="Hidaka K."/>
        </authorList>
    </citation>
    <scope>NUCLEOTIDE SEQUENCE [LARGE SCALE GENOMIC DNA]</scope>
    <source>
        <strain evidence="1 2">NBRC 112829</strain>
    </source>
</reference>